<feature type="transmembrane region" description="Helical" evidence="10">
    <location>
        <begin position="213"/>
        <end position="239"/>
    </location>
</feature>
<protein>
    <recommendedName>
        <fullName evidence="3 9">Flagellar biosynthetic protein FliR</fullName>
    </recommendedName>
</protein>
<dbReference type="InterPro" id="IPR002010">
    <property type="entry name" value="T3SS_IM_R"/>
</dbReference>
<comment type="subcellular location">
    <subcellularLocation>
        <location evidence="10">Cell membrane</location>
        <topology evidence="10">Multi-pass membrane protein</topology>
    </subcellularLocation>
    <subcellularLocation>
        <location evidence="10">Bacterial flagellum basal body</location>
    </subcellularLocation>
</comment>
<keyword evidence="4 10" id="KW-1003">Cell membrane</keyword>
<dbReference type="GO" id="GO:0044780">
    <property type="term" value="P:bacterial-type flagellum assembly"/>
    <property type="evidence" value="ECO:0007669"/>
    <property type="project" value="UniProtKB-UniRule"/>
</dbReference>
<evidence type="ECO:0000256" key="3">
    <source>
        <dbReference type="ARBA" id="ARBA00021717"/>
    </source>
</evidence>
<evidence type="ECO:0000256" key="9">
    <source>
        <dbReference type="NCBIfam" id="TIGR01400"/>
    </source>
</evidence>
<evidence type="ECO:0000256" key="2">
    <source>
        <dbReference type="ARBA" id="ARBA00009772"/>
    </source>
</evidence>
<feature type="transmembrane region" description="Helical" evidence="10">
    <location>
        <begin position="70"/>
        <end position="93"/>
    </location>
</feature>
<dbReference type="GO" id="GO:0006605">
    <property type="term" value="P:protein targeting"/>
    <property type="evidence" value="ECO:0007669"/>
    <property type="project" value="UniProtKB-UniRule"/>
</dbReference>
<keyword evidence="6 10" id="KW-1133">Transmembrane helix</keyword>
<reference evidence="11 12" key="1">
    <citation type="submission" date="2016-10" db="EMBL/GenBank/DDBJ databases">
        <authorList>
            <person name="de Groot N.N."/>
        </authorList>
    </citation>
    <scope>NUCLEOTIDE SEQUENCE [LARGE SCALE GENOMIC DNA]</scope>
    <source>
        <strain evidence="11 12">Nm22</strain>
    </source>
</reference>
<sequence>MISITSTELSAVMAALIWPLFRILALIASAPILGNPSVPVRVKIGLAALITILVAPTIEQPVPSVDPFSGTGLLILVQQMIIGTAIGLAMRIVFVAVEMAGEIIGLQMGLAFAIFFDPQSSGQVALIGRFLGIIASLAFLAIDGHLLMIALIAQSFNTLPIGTDGITTLSLSLLAEWGGEIFKSGLQLALPVLTALLITNLALGILTRAAPQLNIFAVGFPITLAIGFLMLALSIIFYAPILENLIHNGFEFMSNLVNLPNIALP</sequence>
<keyword evidence="5 10" id="KW-0812">Transmembrane</keyword>
<dbReference type="PANTHER" id="PTHR30065">
    <property type="entry name" value="FLAGELLAR BIOSYNTHETIC PROTEIN FLIR"/>
    <property type="match status" value="1"/>
</dbReference>
<organism evidence="11 12">
    <name type="scientific">Nitrosomonas marina</name>
    <dbReference type="NCBI Taxonomy" id="917"/>
    <lineage>
        <taxon>Bacteria</taxon>
        <taxon>Pseudomonadati</taxon>
        <taxon>Pseudomonadota</taxon>
        <taxon>Betaproteobacteria</taxon>
        <taxon>Nitrosomonadales</taxon>
        <taxon>Nitrosomonadaceae</taxon>
        <taxon>Nitrosomonas</taxon>
    </lineage>
</organism>
<dbReference type="STRING" id="917.SAMN05216326_101129"/>
<dbReference type="NCBIfam" id="TIGR01400">
    <property type="entry name" value="fliR"/>
    <property type="match status" value="1"/>
</dbReference>
<dbReference type="Proteomes" id="UP000199459">
    <property type="component" value="Unassembled WGS sequence"/>
</dbReference>
<feature type="transmembrane region" description="Helical" evidence="10">
    <location>
        <begin position="130"/>
        <end position="153"/>
    </location>
</feature>
<name>A0A1H8H4B5_9PROT</name>
<evidence type="ECO:0000256" key="7">
    <source>
        <dbReference type="ARBA" id="ARBA00023136"/>
    </source>
</evidence>
<feature type="transmembrane region" description="Helical" evidence="10">
    <location>
        <begin position="12"/>
        <end position="34"/>
    </location>
</feature>
<evidence type="ECO:0000313" key="11">
    <source>
        <dbReference type="EMBL" id="SEN50328.1"/>
    </source>
</evidence>
<proteinExistence type="inferred from homology"/>
<keyword evidence="11" id="KW-0282">Flagellum</keyword>
<dbReference type="Pfam" id="PF01311">
    <property type="entry name" value="Bac_export_1"/>
    <property type="match status" value="1"/>
</dbReference>
<comment type="similarity">
    <text evidence="2 10">Belongs to the FliR/MopE/SpaR family.</text>
</comment>
<dbReference type="PANTHER" id="PTHR30065:SF8">
    <property type="entry name" value="FLAGELLAR BIOSYNTHETIC PROTEIN FLIR"/>
    <property type="match status" value="1"/>
</dbReference>
<dbReference type="InterPro" id="IPR006303">
    <property type="entry name" value="FliR"/>
</dbReference>
<keyword evidence="8 10" id="KW-0975">Bacterial flagellum</keyword>
<dbReference type="OrthoDB" id="9797790at2"/>
<comment type="function">
    <text evidence="1 10">Role in flagellar biosynthesis.</text>
</comment>
<dbReference type="EMBL" id="FOCP01000021">
    <property type="protein sequence ID" value="SEN50328.1"/>
    <property type="molecule type" value="Genomic_DNA"/>
</dbReference>
<evidence type="ECO:0000256" key="5">
    <source>
        <dbReference type="ARBA" id="ARBA00022692"/>
    </source>
</evidence>
<evidence type="ECO:0000256" key="4">
    <source>
        <dbReference type="ARBA" id="ARBA00022475"/>
    </source>
</evidence>
<feature type="transmembrane region" description="Helical" evidence="10">
    <location>
        <begin position="188"/>
        <end position="206"/>
    </location>
</feature>
<evidence type="ECO:0000256" key="10">
    <source>
        <dbReference type="RuleBase" id="RU362071"/>
    </source>
</evidence>
<gene>
    <name evidence="11" type="ORF">SAMN05216325_12123</name>
</gene>
<dbReference type="AlphaFoldDB" id="A0A1H8H4B5"/>
<evidence type="ECO:0000256" key="1">
    <source>
        <dbReference type="ARBA" id="ARBA00002578"/>
    </source>
</evidence>
<feature type="transmembrane region" description="Helical" evidence="10">
    <location>
        <begin position="40"/>
        <end position="58"/>
    </location>
</feature>
<evidence type="ECO:0000256" key="6">
    <source>
        <dbReference type="ARBA" id="ARBA00022989"/>
    </source>
</evidence>
<keyword evidence="11" id="KW-0969">Cilium</keyword>
<evidence type="ECO:0000256" key="8">
    <source>
        <dbReference type="ARBA" id="ARBA00023143"/>
    </source>
</evidence>
<evidence type="ECO:0000313" key="12">
    <source>
        <dbReference type="Proteomes" id="UP000199459"/>
    </source>
</evidence>
<dbReference type="PRINTS" id="PR00953">
    <property type="entry name" value="TYPE3IMRPROT"/>
</dbReference>
<accession>A0A1H8H4B5</accession>
<dbReference type="RefSeq" id="WP_090633737.1">
    <property type="nucleotide sequence ID" value="NZ_FOCP01000021.1"/>
</dbReference>
<keyword evidence="7 10" id="KW-0472">Membrane</keyword>
<keyword evidence="11" id="KW-0966">Cell projection</keyword>
<dbReference type="GO" id="GO:0005886">
    <property type="term" value="C:plasma membrane"/>
    <property type="evidence" value="ECO:0007669"/>
    <property type="project" value="UniProtKB-SubCell"/>
</dbReference>
<dbReference type="GO" id="GO:0009425">
    <property type="term" value="C:bacterial-type flagellum basal body"/>
    <property type="evidence" value="ECO:0007669"/>
    <property type="project" value="UniProtKB-SubCell"/>
</dbReference>